<keyword evidence="10" id="KW-1185">Reference proteome</keyword>
<dbReference type="PANTHER" id="PTHR19139:SF199">
    <property type="entry name" value="MIP17260P"/>
    <property type="match status" value="1"/>
</dbReference>
<keyword evidence="3 6" id="KW-0812">Transmembrane</keyword>
<gene>
    <name evidence="9" type="ORF">OKIOD_LOCUS15449</name>
</gene>
<dbReference type="SUPFAM" id="SSF81338">
    <property type="entry name" value="Aquaporin-like"/>
    <property type="match status" value="1"/>
</dbReference>
<evidence type="ECO:0000256" key="5">
    <source>
        <dbReference type="ARBA" id="ARBA00023136"/>
    </source>
</evidence>
<comment type="subcellular location">
    <subcellularLocation>
        <location evidence="1">Membrane</location>
        <topology evidence="1">Multi-pass membrane protein</topology>
    </subcellularLocation>
</comment>
<comment type="similarity">
    <text evidence="2 6">Belongs to the MIP/aquaporin (TC 1.A.8) family.</text>
</comment>
<feature type="transmembrane region" description="Helical" evidence="8">
    <location>
        <begin position="270"/>
        <end position="290"/>
    </location>
</feature>
<dbReference type="InterPro" id="IPR023271">
    <property type="entry name" value="Aquaporin-like"/>
</dbReference>
<dbReference type="Gene3D" id="1.20.1080.10">
    <property type="entry name" value="Glycerol uptake facilitator protein"/>
    <property type="match status" value="1"/>
</dbReference>
<organism evidence="9 10">
    <name type="scientific">Oikopleura dioica</name>
    <name type="common">Tunicate</name>
    <dbReference type="NCBI Taxonomy" id="34765"/>
    <lineage>
        <taxon>Eukaryota</taxon>
        <taxon>Metazoa</taxon>
        <taxon>Chordata</taxon>
        <taxon>Tunicata</taxon>
        <taxon>Appendicularia</taxon>
        <taxon>Copelata</taxon>
        <taxon>Oikopleuridae</taxon>
        <taxon>Oikopleura</taxon>
    </lineage>
</organism>
<feature type="transmembrane region" description="Helical" evidence="8">
    <location>
        <begin position="159"/>
        <end position="181"/>
    </location>
</feature>
<name>A0ABN7T7M5_OIKDI</name>
<evidence type="ECO:0000313" key="9">
    <source>
        <dbReference type="EMBL" id="CAG5112469.1"/>
    </source>
</evidence>
<evidence type="ECO:0000313" key="10">
    <source>
        <dbReference type="Proteomes" id="UP001158576"/>
    </source>
</evidence>
<protein>
    <submittedName>
        <fullName evidence="9">Oidioi.mRNA.OKI2018_I69.chr2.g6684.t1.cds</fullName>
    </submittedName>
</protein>
<proteinExistence type="inferred from homology"/>
<feature type="region of interest" description="Disordered" evidence="7">
    <location>
        <begin position="1"/>
        <end position="22"/>
    </location>
</feature>
<dbReference type="EMBL" id="OU015567">
    <property type="protein sequence ID" value="CAG5112469.1"/>
    <property type="molecule type" value="Genomic_DNA"/>
</dbReference>
<evidence type="ECO:0000256" key="3">
    <source>
        <dbReference type="ARBA" id="ARBA00022692"/>
    </source>
</evidence>
<evidence type="ECO:0000256" key="6">
    <source>
        <dbReference type="RuleBase" id="RU000477"/>
    </source>
</evidence>
<accession>A0ABN7T7M5</accession>
<feature type="transmembrane region" description="Helical" evidence="8">
    <location>
        <begin position="128"/>
        <end position="147"/>
    </location>
</feature>
<dbReference type="Proteomes" id="UP001158576">
    <property type="component" value="Chromosome 2"/>
</dbReference>
<dbReference type="PANTHER" id="PTHR19139">
    <property type="entry name" value="AQUAPORIN TRANSPORTER"/>
    <property type="match status" value="1"/>
</dbReference>
<keyword evidence="4 8" id="KW-1133">Transmembrane helix</keyword>
<feature type="transmembrane region" description="Helical" evidence="8">
    <location>
        <begin position="314"/>
        <end position="340"/>
    </location>
</feature>
<dbReference type="InterPro" id="IPR034294">
    <property type="entry name" value="Aquaporin_transptr"/>
</dbReference>
<evidence type="ECO:0000256" key="4">
    <source>
        <dbReference type="ARBA" id="ARBA00022989"/>
    </source>
</evidence>
<dbReference type="PRINTS" id="PR00783">
    <property type="entry name" value="MINTRINSICP"/>
</dbReference>
<evidence type="ECO:0000256" key="1">
    <source>
        <dbReference type="ARBA" id="ARBA00004141"/>
    </source>
</evidence>
<keyword evidence="6" id="KW-0813">Transport</keyword>
<dbReference type="InterPro" id="IPR000425">
    <property type="entry name" value="MIP"/>
</dbReference>
<sequence length="386" mass="43475">MEGSYHSLPTTEIDNMAPNTFRDATRIQIEDERQRKRNTPYQEKPLVDVSSRTKLQTGALAKMIQATTGVMGIDFHDQYKDLEWTDESGSFNRHNGLPKLDSMPLAFQLKYESIFKYAQFFQQWIKPILAELIATFMLVFWACMLQPGSSNPEGAQSPLVFALAAGINLTIIITMFWDICIIQFNPCMTVAFVLAGVVPFRLLIPNIGAQLLGGYLAALFASLIRGEPLGAIPLTEASDLNAVFWSEFFFTFMMAFVALAAVLDPKYQHSLTPLVIGLTVTQGVFGGWYIGAGCMNPARVFGPAAIYNDWDLHWIWWISEIAGAVFAVFVEMMIFAPIMIEKGSTKSNLLWWRFAMWYMSDGHITGKINKHLSTWRAAVSRHEHDD</sequence>
<reference evidence="9 10" key="1">
    <citation type="submission" date="2021-04" db="EMBL/GenBank/DDBJ databases">
        <authorList>
            <person name="Bliznina A."/>
        </authorList>
    </citation>
    <scope>NUCLEOTIDE SEQUENCE [LARGE SCALE GENOMIC DNA]</scope>
</reference>
<evidence type="ECO:0000256" key="8">
    <source>
        <dbReference type="SAM" id="Phobius"/>
    </source>
</evidence>
<evidence type="ECO:0000256" key="2">
    <source>
        <dbReference type="ARBA" id="ARBA00006175"/>
    </source>
</evidence>
<keyword evidence="5 8" id="KW-0472">Membrane</keyword>
<feature type="transmembrane region" description="Helical" evidence="8">
    <location>
        <begin position="202"/>
        <end position="224"/>
    </location>
</feature>
<evidence type="ECO:0000256" key="7">
    <source>
        <dbReference type="SAM" id="MobiDB-lite"/>
    </source>
</evidence>
<feature type="transmembrane region" description="Helical" evidence="8">
    <location>
        <begin position="244"/>
        <end position="263"/>
    </location>
</feature>
<dbReference type="Pfam" id="PF00230">
    <property type="entry name" value="MIP"/>
    <property type="match status" value="1"/>
</dbReference>